<sequence length="146" mass="15710">MSQQTVFSRIIAGEIPGRFVWRDEVCAAFLDVAPLRPGHTLVVPVEPVDRWTDAPAETLAHVMQVAQAIGAAQVEAFGSARAGLMVAGYEVPHMHVHVWPSNSMRDFDTDQVDRHPDPADLDAAAEKIRAALRAAGRGEHVPSAGA</sequence>
<evidence type="ECO:0000256" key="1">
    <source>
        <dbReference type="PIRSR" id="PIRSR601310-1"/>
    </source>
</evidence>
<feature type="active site" description="Tele-AMP-histidine intermediate" evidence="1">
    <location>
        <position position="95"/>
    </location>
</feature>
<protein>
    <submittedName>
        <fullName evidence="5">Diadenosine tetraphosphate (Ap4A) HIT family hydrolase</fullName>
    </submittedName>
</protein>
<gene>
    <name evidence="5" type="ORF">HDA30_000431</name>
</gene>
<feature type="domain" description="HIT" evidence="4">
    <location>
        <begin position="6"/>
        <end position="109"/>
    </location>
</feature>
<dbReference type="InterPro" id="IPR001310">
    <property type="entry name" value="Histidine_triad_HIT"/>
</dbReference>
<dbReference type="EMBL" id="JACHNA010000001">
    <property type="protein sequence ID" value="MBB4734923.1"/>
    <property type="molecule type" value="Genomic_DNA"/>
</dbReference>
<evidence type="ECO:0000313" key="6">
    <source>
        <dbReference type="Proteomes" id="UP000540191"/>
    </source>
</evidence>
<organism evidence="5 6">
    <name type="scientific">Micrococcus cohnii</name>
    <dbReference type="NCBI Taxonomy" id="993416"/>
    <lineage>
        <taxon>Bacteria</taxon>
        <taxon>Bacillati</taxon>
        <taxon>Actinomycetota</taxon>
        <taxon>Actinomycetes</taxon>
        <taxon>Micrococcales</taxon>
        <taxon>Micrococcaceae</taxon>
        <taxon>Micrococcus</taxon>
    </lineage>
</organism>
<dbReference type="InterPro" id="IPR036265">
    <property type="entry name" value="HIT-like_sf"/>
</dbReference>
<dbReference type="AlphaFoldDB" id="A0A7W7GMN1"/>
<dbReference type="Proteomes" id="UP000540191">
    <property type="component" value="Unassembled WGS sequence"/>
</dbReference>
<comment type="caution">
    <text evidence="5">The sequence shown here is derived from an EMBL/GenBank/DDBJ whole genome shotgun (WGS) entry which is preliminary data.</text>
</comment>
<dbReference type="PRINTS" id="PR00332">
    <property type="entry name" value="HISTRIAD"/>
</dbReference>
<evidence type="ECO:0000256" key="3">
    <source>
        <dbReference type="PROSITE-ProRule" id="PRU00464"/>
    </source>
</evidence>
<evidence type="ECO:0000256" key="2">
    <source>
        <dbReference type="PIRSR" id="PIRSR601310-3"/>
    </source>
</evidence>
<dbReference type="RefSeq" id="WP_158495631.1">
    <property type="nucleotide sequence ID" value="NZ_JACHNA010000001.1"/>
</dbReference>
<dbReference type="PROSITE" id="PS51084">
    <property type="entry name" value="HIT_2"/>
    <property type="match status" value="1"/>
</dbReference>
<dbReference type="InterPro" id="IPR011146">
    <property type="entry name" value="HIT-like"/>
</dbReference>
<accession>A0A7W7GMN1</accession>
<keyword evidence="6" id="KW-1185">Reference proteome</keyword>
<dbReference type="Pfam" id="PF01230">
    <property type="entry name" value="HIT"/>
    <property type="match status" value="1"/>
</dbReference>
<proteinExistence type="predicted"/>
<feature type="short sequence motif" description="Histidine triad motif" evidence="2 3">
    <location>
        <begin position="93"/>
        <end position="97"/>
    </location>
</feature>
<evidence type="ECO:0000259" key="4">
    <source>
        <dbReference type="PROSITE" id="PS51084"/>
    </source>
</evidence>
<dbReference type="GO" id="GO:0009117">
    <property type="term" value="P:nucleotide metabolic process"/>
    <property type="evidence" value="ECO:0007669"/>
    <property type="project" value="TreeGrafter"/>
</dbReference>
<dbReference type="Gene3D" id="3.30.428.10">
    <property type="entry name" value="HIT-like"/>
    <property type="match status" value="1"/>
</dbReference>
<name>A0A7W7GMN1_9MICC</name>
<evidence type="ECO:0000313" key="5">
    <source>
        <dbReference type="EMBL" id="MBB4734923.1"/>
    </source>
</evidence>
<dbReference type="PANTHER" id="PTHR46648">
    <property type="entry name" value="HIT FAMILY PROTEIN 1"/>
    <property type="match status" value="1"/>
</dbReference>
<dbReference type="PANTHER" id="PTHR46648:SF1">
    <property type="entry name" value="ADENOSINE 5'-MONOPHOSPHORAMIDASE HNT1"/>
    <property type="match status" value="1"/>
</dbReference>
<keyword evidence="5" id="KW-0378">Hydrolase</keyword>
<dbReference type="SUPFAM" id="SSF54197">
    <property type="entry name" value="HIT-like"/>
    <property type="match status" value="1"/>
</dbReference>
<reference evidence="5 6" key="1">
    <citation type="submission" date="2020-08" db="EMBL/GenBank/DDBJ databases">
        <title>Sequencing the genomes of 1000 actinobacteria strains.</title>
        <authorList>
            <person name="Klenk H.-P."/>
        </authorList>
    </citation>
    <scope>NUCLEOTIDE SEQUENCE [LARGE SCALE GENOMIC DNA]</scope>
    <source>
        <strain evidence="5 6">DSM 23974</strain>
    </source>
</reference>
<dbReference type="GO" id="GO:0016787">
    <property type="term" value="F:hydrolase activity"/>
    <property type="evidence" value="ECO:0007669"/>
    <property type="project" value="UniProtKB-KW"/>
</dbReference>